<accession>A0A1Y5RVB6</accession>
<dbReference type="SUPFAM" id="SSF46689">
    <property type="entry name" value="Homeodomain-like"/>
    <property type="match status" value="1"/>
</dbReference>
<dbReference type="Proteomes" id="UP000193077">
    <property type="component" value="Unassembled WGS sequence"/>
</dbReference>
<reference evidence="1 2" key="1">
    <citation type="submission" date="2017-03" db="EMBL/GenBank/DDBJ databases">
        <authorList>
            <person name="Afonso C.L."/>
            <person name="Miller P.J."/>
            <person name="Scott M.A."/>
            <person name="Spackman E."/>
            <person name="Goraichik I."/>
            <person name="Dimitrov K.M."/>
            <person name="Suarez D.L."/>
            <person name="Swayne D.E."/>
        </authorList>
    </citation>
    <scope>NUCLEOTIDE SEQUENCE [LARGE SCALE GENOMIC DNA]</scope>
    <source>
        <strain evidence="1 2">CECT 7639</strain>
    </source>
</reference>
<dbReference type="InterPro" id="IPR009057">
    <property type="entry name" value="Homeodomain-like_sf"/>
</dbReference>
<dbReference type="Gene3D" id="1.10.357.10">
    <property type="entry name" value="Tetracycline Repressor, domain 2"/>
    <property type="match status" value="1"/>
</dbReference>
<keyword evidence="2" id="KW-1185">Reference proteome</keyword>
<organism evidence="1 2">
    <name type="scientific">Falsiruegeria litorea R37</name>
    <dbReference type="NCBI Taxonomy" id="1200284"/>
    <lineage>
        <taxon>Bacteria</taxon>
        <taxon>Pseudomonadati</taxon>
        <taxon>Pseudomonadota</taxon>
        <taxon>Alphaproteobacteria</taxon>
        <taxon>Rhodobacterales</taxon>
        <taxon>Roseobacteraceae</taxon>
        <taxon>Falsiruegeria</taxon>
    </lineage>
</organism>
<name>A0A1Y5RVB6_9RHOB</name>
<dbReference type="EMBL" id="FWFO01000001">
    <property type="protein sequence ID" value="SLN25324.1"/>
    <property type="molecule type" value="Genomic_DNA"/>
</dbReference>
<sequence length="229" mass="25889">MDTTLLELVDPIPGVRPAEQNRSRALQDRFVTAGREVLLSTRLDDLAIPALAKAANSSVGGFYSRFETKDAFFEFLRHRMLTEHMTLYSEHLSPSRFDGKTRQDVSEAFVDVMLIVFSGHWRGVLREAYALLTLRPESWAPMKARGQYLRQRVTELYSPLVSNRVGLEERVSFAMQLLFSALNNEMMNPNLSFSIKDEAFRRHLIVTLDTLVAGDLTLPVTGGEGKHDA</sequence>
<proteinExistence type="predicted"/>
<evidence type="ECO:0000313" key="1">
    <source>
        <dbReference type="EMBL" id="SLN25324.1"/>
    </source>
</evidence>
<dbReference type="AlphaFoldDB" id="A0A1Y5RVB6"/>
<gene>
    <name evidence="1" type="ORF">TRL7639_00870</name>
</gene>
<protein>
    <recommendedName>
        <fullName evidence="3">HTH tetR-type domain-containing protein</fullName>
    </recommendedName>
</protein>
<evidence type="ECO:0000313" key="2">
    <source>
        <dbReference type="Proteomes" id="UP000193077"/>
    </source>
</evidence>
<evidence type="ECO:0008006" key="3">
    <source>
        <dbReference type="Google" id="ProtNLM"/>
    </source>
</evidence>